<dbReference type="InterPro" id="IPR020287">
    <property type="entry name" value="Tail_sheath_C"/>
</dbReference>
<dbReference type="EMBL" id="JBHRYC010000039">
    <property type="protein sequence ID" value="MFC3637542.1"/>
    <property type="molecule type" value="Genomic_DNA"/>
</dbReference>
<reference evidence="4" key="1">
    <citation type="journal article" date="2019" name="Int. J. Syst. Evol. Microbiol.">
        <title>The Global Catalogue of Microorganisms (GCM) 10K type strain sequencing project: providing services to taxonomists for standard genome sequencing and annotation.</title>
        <authorList>
            <consortium name="The Broad Institute Genomics Platform"/>
            <consortium name="The Broad Institute Genome Sequencing Center for Infectious Disease"/>
            <person name="Wu L."/>
            <person name="Ma J."/>
        </authorList>
    </citation>
    <scope>NUCLEOTIDE SEQUENCE [LARGE SCALE GENOMIC DNA]</scope>
    <source>
        <strain evidence="4">KCTC 42282</strain>
    </source>
</reference>
<dbReference type="PANTHER" id="PTHR35861:SF1">
    <property type="entry name" value="PHAGE TAIL SHEATH PROTEIN"/>
    <property type="match status" value="1"/>
</dbReference>
<name>A0ABV7UFR4_9HYPH</name>
<sequence length="405" mass="43349">MPVGDYFHGTRVYRVGEQPRPISTGDASVLGAMILAPAADDAKFPLNTVVTMFSDDTAMRTALGTGGNVAEVFHPLDANGVTAEVQVVRFEEGAGATPQEKLEATIVNIVGSGANNSGVHAFREATKPAKLLIAPGYDSQRISNAKNPVAAELHGIAELNKAMKILNTPMASKEAAEEYREDFTDDPRGYLFHPGVTVISGAGTIVRPGSGYVAARFIAQDQAAGGPFQSPSNTTIGGITGPSRPIVYRTGQTETEANYLNSIRIATLRAGNILWGNETCAEDPLDRFVNVVRTNDWIDDAVLNAFMWAIDKNISVPLAVSVLQSLDQFGDELVRKGAVLGFRAWFDGGLNGDLSMASGVLRFDYDREPAAPLQDLQFGASRNVAYYAEVRNGILTTLDRLRIAA</sequence>
<evidence type="ECO:0000256" key="1">
    <source>
        <dbReference type="ARBA" id="ARBA00008005"/>
    </source>
</evidence>
<keyword evidence="4" id="KW-1185">Reference proteome</keyword>
<organism evidence="3 4">
    <name type="scientific">Camelimonas fluminis</name>
    <dbReference type="NCBI Taxonomy" id="1576911"/>
    <lineage>
        <taxon>Bacteria</taxon>
        <taxon>Pseudomonadati</taxon>
        <taxon>Pseudomonadota</taxon>
        <taxon>Alphaproteobacteria</taxon>
        <taxon>Hyphomicrobiales</taxon>
        <taxon>Chelatococcaceae</taxon>
        <taxon>Camelimonas</taxon>
    </lineage>
</organism>
<gene>
    <name evidence="3" type="ORF">ACFONL_09165</name>
</gene>
<accession>A0ABV7UFR4</accession>
<dbReference type="InterPro" id="IPR052042">
    <property type="entry name" value="Tail_sheath_structural"/>
</dbReference>
<dbReference type="RefSeq" id="WP_191320691.1">
    <property type="nucleotide sequence ID" value="NZ_BNCG01000022.1"/>
</dbReference>
<evidence type="ECO:0000259" key="2">
    <source>
        <dbReference type="Pfam" id="PF17482"/>
    </source>
</evidence>
<dbReference type="PANTHER" id="PTHR35861">
    <property type="match status" value="1"/>
</dbReference>
<evidence type="ECO:0000313" key="3">
    <source>
        <dbReference type="EMBL" id="MFC3637542.1"/>
    </source>
</evidence>
<protein>
    <submittedName>
        <fullName evidence="3">Phage tail sheath family protein</fullName>
    </submittedName>
</protein>
<dbReference type="Proteomes" id="UP001595704">
    <property type="component" value="Unassembled WGS sequence"/>
</dbReference>
<proteinExistence type="inferred from homology"/>
<dbReference type="Pfam" id="PF17482">
    <property type="entry name" value="Phage_sheath_1C"/>
    <property type="match status" value="1"/>
</dbReference>
<feature type="domain" description="Tail sheath protein C-terminal" evidence="2">
    <location>
        <begin position="283"/>
        <end position="374"/>
    </location>
</feature>
<comment type="similarity">
    <text evidence="1">Belongs to the myoviridae tail sheath protein family.</text>
</comment>
<evidence type="ECO:0000313" key="4">
    <source>
        <dbReference type="Proteomes" id="UP001595704"/>
    </source>
</evidence>
<comment type="caution">
    <text evidence="3">The sequence shown here is derived from an EMBL/GenBank/DDBJ whole genome shotgun (WGS) entry which is preliminary data.</text>
</comment>